<dbReference type="SMART" id="SM01091">
    <property type="entry name" value="CorC_HlyC"/>
    <property type="match status" value="1"/>
</dbReference>
<dbReference type="Gene3D" id="3.30.465.10">
    <property type="match status" value="1"/>
</dbReference>
<dbReference type="InterPro" id="IPR016169">
    <property type="entry name" value="FAD-bd_PCMH_sub2"/>
</dbReference>
<dbReference type="SUPFAM" id="SSF56176">
    <property type="entry name" value="FAD-binding/transporter-associated domain-like"/>
    <property type="match status" value="1"/>
</dbReference>
<evidence type="ECO:0000256" key="2">
    <source>
        <dbReference type="ARBA" id="ARBA00022737"/>
    </source>
</evidence>
<dbReference type="InterPro" id="IPR036318">
    <property type="entry name" value="FAD-bd_PCMH-like_sf"/>
</dbReference>
<keyword evidence="8" id="KW-1185">Reference proteome</keyword>
<dbReference type="FunFam" id="3.10.580.10:FF:000002">
    <property type="entry name" value="Magnesium/cobalt efflux protein CorC"/>
    <property type="match status" value="1"/>
</dbReference>
<evidence type="ECO:0000259" key="6">
    <source>
        <dbReference type="PROSITE" id="PS51371"/>
    </source>
</evidence>
<keyword evidence="3 4" id="KW-0129">CBS domain</keyword>
<evidence type="ECO:0000313" key="8">
    <source>
        <dbReference type="Proteomes" id="UP000019486"/>
    </source>
</evidence>
<dbReference type="PANTHER" id="PTHR22777">
    <property type="entry name" value="HEMOLYSIN-RELATED"/>
    <property type="match status" value="1"/>
</dbReference>
<gene>
    <name evidence="7" type="ORF">N825_00095</name>
</gene>
<dbReference type="EMBL" id="AVFL01000001">
    <property type="protein sequence ID" value="EWY42386.1"/>
    <property type="molecule type" value="Genomic_DNA"/>
</dbReference>
<dbReference type="CDD" id="cd04590">
    <property type="entry name" value="CBS_pair_CorC_HlyC_assoc"/>
    <property type="match status" value="1"/>
</dbReference>
<organism evidence="7 8">
    <name type="scientific">Skermanella stibiiresistens SB22</name>
    <dbReference type="NCBI Taxonomy" id="1385369"/>
    <lineage>
        <taxon>Bacteria</taxon>
        <taxon>Pseudomonadati</taxon>
        <taxon>Pseudomonadota</taxon>
        <taxon>Alphaproteobacteria</taxon>
        <taxon>Rhodospirillales</taxon>
        <taxon>Azospirillaceae</taxon>
        <taxon>Skermanella</taxon>
    </lineage>
</organism>
<dbReference type="PANTHER" id="PTHR22777:SF27">
    <property type="entry name" value="MAGNESIUM AND COBALT EFFLUX PROTEIN CORC"/>
    <property type="match status" value="1"/>
</dbReference>
<evidence type="ECO:0000256" key="1">
    <source>
        <dbReference type="ARBA" id="ARBA00006446"/>
    </source>
</evidence>
<dbReference type="InterPro" id="IPR046342">
    <property type="entry name" value="CBS_dom_sf"/>
</dbReference>
<dbReference type="AlphaFoldDB" id="W9HCD3"/>
<keyword evidence="2" id="KW-0677">Repeat</keyword>
<evidence type="ECO:0000256" key="4">
    <source>
        <dbReference type="PROSITE-ProRule" id="PRU00703"/>
    </source>
</evidence>
<dbReference type="STRING" id="1385369.N825_00095"/>
<dbReference type="PROSITE" id="PS51371">
    <property type="entry name" value="CBS"/>
    <property type="match status" value="2"/>
</dbReference>
<dbReference type="Gene3D" id="3.10.580.10">
    <property type="entry name" value="CBS-domain"/>
    <property type="match status" value="1"/>
</dbReference>
<dbReference type="GO" id="GO:0005886">
    <property type="term" value="C:plasma membrane"/>
    <property type="evidence" value="ECO:0007669"/>
    <property type="project" value="TreeGrafter"/>
</dbReference>
<feature type="compositionally biased region" description="Basic and acidic residues" evidence="5">
    <location>
        <begin position="9"/>
        <end position="19"/>
    </location>
</feature>
<feature type="region of interest" description="Disordered" evidence="5">
    <location>
        <begin position="1"/>
        <end position="20"/>
    </location>
</feature>
<comment type="similarity">
    <text evidence="1">Belongs to the UPF0053 family. Hemolysin C subfamily.</text>
</comment>
<dbReference type="InterPro" id="IPR000644">
    <property type="entry name" value="CBS_dom"/>
</dbReference>
<feature type="domain" description="CBS" evidence="6">
    <location>
        <begin position="146"/>
        <end position="206"/>
    </location>
</feature>
<dbReference type="CDD" id="cd02205">
    <property type="entry name" value="CBS_pair_SF"/>
    <property type="match status" value="1"/>
</dbReference>
<evidence type="ECO:0000256" key="5">
    <source>
        <dbReference type="SAM" id="MobiDB-lite"/>
    </source>
</evidence>
<dbReference type="PATRIC" id="fig|1385369.3.peg.19"/>
<proteinExistence type="inferred from homology"/>
<dbReference type="InterPro" id="IPR005170">
    <property type="entry name" value="Transptr-assoc_dom"/>
</dbReference>
<protein>
    <submittedName>
        <fullName evidence="7">Hemolysin C</fullName>
    </submittedName>
</protein>
<feature type="domain" description="CBS" evidence="6">
    <location>
        <begin position="82"/>
        <end position="141"/>
    </location>
</feature>
<dbReference type="InterPro" id="IPR044751">
    <property type="entry name" value="Ion_transp-like_CBS"/>
</dbReference>
<evidence type="ECO:0000313" key="7">
    <source>
        <dbReference type="EMBL" id="EWY42386.1"/>
    </source>
</evidence>
<dbReference type="SUPFAM" id="SSF54631">
    <property type="entry name" value="CBS-domain pair"/>
    <property type="match status" value="1"/>
</dbReference>
<reference evidence="7 8" key="1">
    <citation type="submission" date="2013-08" db="EMBL/GenBank/DDBJ databases">
        <title>The genome sequence of Skermanella stibiiresistens.</title>
        <authorList>
            <person name="Zhu W."/>
            <person name="Wang G."/>
        </authorList>
    </citation>
    <scope>NUCLEOTIDE SEQUENCE [LARGE SCALE GENOMIC DNA]</scope>
    <source>
        <strain evidence="7 8">SB22</strain>
    </source>
</reference>
<accession>W9HCD3</accession>
<dbReference type="GO" id="GO:0050660">
    <property type="term" value="F:flavin adenine dinucleotide binding"/>
    <property type="evidence" value="ECO:0007669"/>
    <property type="project" value="InterPro"/>
</dbReference>
<dbReference type="OrthoDB" id="9805314at2"/>
<dbReference type="RefSeq" id="WP_051511434.1">
    <property type="nucleotide sequence ID" value="NZ_AVFL01000001.1"/>
</dbReference>
<dbReference type="Pfam" id="PF03471">
    <property type="entry name" value="CorC_HlyC"/>
    <property type="match status" value="1"/>
</dbReference>
<name>W9HCD3_9PROT</name>
<dbReference type="SMART" id="SM00116">
    <property type="entry name" value="CBS"/>
    <property type="match status" value="2"/>
</dbReference>
<comment type="caution">
    <text evidence="7">The sequence shown here is derived from an EMBL/GenBank/DDBJ whole genome shotgun (WGS) entry which is preliminary data.</text>
</comment>
<sequence length="302" mass="33801">MTDISGSRTPREDGADEHNSFTGQFRGWLRTILGGRGDTTLRDTIEELIEERREVEGSIAADERVLLANILKLHERTVVDTMVPRADIVAVDVETTLPELIERMSREAHSRMPVYRETLDDVVGMVHIKDVLACVGKQTPFHLKDIARDVVIVAPSMPVLDLLLQMRQSRQHLALVVDEFGGIDGLVTIEDLVEEIVGEIEDEHDELEAPMVVVRPDGTLLADARLPIDDFLSRVGPVLDDDEREDFDTLGGLVFNLAGRVPSRGELLKHPSGIEFEVIDADPRRIKRLRIRNLPEPVTIHA</sequence>
<dbReference type="Pfam" id="PF00571">
    <property type="entry name" value="CBS"/>
    <property type="match status" value="2"/>
</dbReference>
<evidence type="ECO:0000256" key="3">
    <source>
        <dbReference type="ARBA" id="ARBA00023122"/>
    </source>
</evidence>
<dbReference type="Proteomes" id="UP000019486">
    <property type="component" value="Unassembled WGS sequence"/>
</dbReference>